<dbReference type="PANTHER" id="PTHR43386">
    <property type="entry name" value="OLIGOPEPTIDE TRANSPORT SYSTEM PERMEASE PROTEIN APPC"/>
    <property type="match status" value="1"/>
</dbReference>
<evidence type="ECO:0000313" key="10">
    <source>
        <dbReference type="Proteomes" id="UP001551675"/>
    </source>
</evidence>
<dbReference type="CDD" id="cd06261">
    <property type="entry name" value="TM_PBP2"/>
    <property type="match status" value="1"/>
</dbReference>
<evidence type="ECO:0000256" key="6">
    <source>
        <dbReference type="ARBA" id="ARBA00023136"/>
    </source>
</evidence>
<reference evidence="9 10" key="1">
    <citation type="submission" date="2024-06" db="EMBL/GenBank/DDBJ databases">
        <title>The Natural Products Discovery Center: Release of the First 8490 Sequenced Strains for Exploring Actinobacteria Biosynthetic Diversity.</title>
        <authorList>
            <person name="Kalkreuter E."/>
            <person name="Kautsar S.A."/>
            <person name="Yang D."/>
            <person name="Bader C.D."/>
            <person name="Teijaro C.N."/>
            <person name="Fluegel L."/>
            <person name="Davis C.M."/>
            <person name="Simpson J.R."/>
            <person name="Lauterbach L."/>
            <person name="Steele A.D."/>
            <person name="Gui C."/>
            <person name="Meng S."/>
            <person name="Li G."/>
            <person name="Viehrig K."/>
            <person name="Ye F."/>
            <person name="Su P."/>
            <person name="Kiefer A.F."/>
            <person name="Nichols A."/>
            <person name="Cepeda A.J."/>
            <person name="Yan W."/>
            <person name="Fan B."/>
            <person name="Jiang Y."/>
            <person name="Adhikari A."/>
            <person name="Zheng C.-J."/>
            <person name="Schuster L."/>
            <person name="Cowan T.M."/>
            <person name="Smanski M.J."/>
            <person name="Chevrette M.G."/>
            <person name="De Carvalho L.P.S."/>
            <person name="Shen B."/>
        </authorList>
    </citation>
    <scope>NUCLEOTIDE SEQUENCE [LARGE SCALE GENOMIC DNA]</scope>
    <source>
        <strain evidence="9 10">NPDC050100</strain>
    </source>
</reference>
<dbReference type="InterPro" id="IPR000515">
    <property type="entry name" value="MetI-like"/>
</dbReference>
<evidence type="ECO:0000259" key="8">
    <source>
        <dbReference type="PROSITE" id="PS50928"/>
    </source>
</evidence>
<dbReference type="PANTHER" id="PTHR43386:SF1">
    <property type="entry name" value="D,D-DIPEPTIDE TRANSPORT SYSTEM PERMEASE PROTEIN DDPC-RELATED"/>
    <property type="match status" value="1"/>
</dbReference>
<keyword evidence="10" id="KW-1185">Reference proteome</keyword>
<feature type="transmembrane region" description="Helical" evidence="7">
    <location>
        <begin position="258"/>
        <end position="280"/>
    </location>
</feature>
<sequence>MSAVVSAPRGARLLPRDGLTWFGAVCAALFCLLAALGPSLAGDPNATGSDVLAAPSLTHLFGTDQLGRDLLARTAAGTRVSLTVSLAAVALGLLVALPLGIFAGYHGGRLFDDLIMRVLEIVQALPMFVLAMFVIGLSGTATAHLGPIPITMTTKVVLLLGVAFVPYFARVARAATMAETGQEYVAALRVVGVPRLRILFGELLPNVAPAMVVQAFLAMALAVFAEGGLGFLGLGVQLPQATLGNLTGGGTGYLPAGVWWYSVLPGAVMLAGILGFNLIGDALSDSLGGRGTTHVETR</sequence>
<gene>
    <name evidence="9" type="ORF">AB0I59_19490</name>
</gene>
<evidence type="ECO:0000256" key="5">
    <source>
        <dbReference type="ARBA" id="ARBA00022989"/>
    </source>
</evidence>
<dbReference type="SUPFAM" id="SSF161098">
    <property type="entry name" value="MetI-like"/>
    <property type="match status" value="1"/>
</dbReference>
<keyword evidence="2 7" id="KW-0813">Transport</keyword>
<keyword evidence="3" id="KW-1003">Cell membrane</keyword>
<dbReference type="Gene3D" id="1.10.3720.10">
    <property type="entry name" value="MetI-like"/>
    <property type="match status" value="1"/>
</dbReference>
<feature type="transmembrane region" description="Helical" evidence="7">
    <location>
        <begin position="114"/>
        <end position="136"/>
    </location>
</feature>
<feature type="transmembrane region" description="Helical" evidence="7">
    <location>
        <begin position="80"/>
        <end position="102"/>
    </location>
</feature>
<comment type="subcellular location">
    <subcellularLocation>
        <location evidence="1 7">Cell membrane</location>
        <topology evidence="1 7">Multi-pass membrane protein</topology>
    </subcellularLocation>
</comment>
<dbReference type="InterPro" id="IPR050366">
    <property type="entry name" value="BP-dependent_transpt_permease"/>
</dbReference>
<keyword evidence="6 7" id="KW-0472">Membrane</keyword>
<evidence type="ECO:0000256" key="1">
    <source>
        <dbReference type="ARBA" id="ARBA00004651"/>
    </source>
</evidence>
<dbReference type="Proteomes" id="UP001551675">
    <property type="component" value="Unassembled WGS sequence"/>
</dbReference>
<dbReference type="InterPro" id="IPR035906">
    <property type="entry name" value="MetI-like_sf"/>
</dbReference>
<organism evidence="9 10">
    <name type="scientific">Microtetraspora glauca</name>
    <dbReference type="NCBI Taxonomy" id="1996"/>
    <lineage>
        <taxon>Bacteria</taxon>
        <taxon>Bacillati</taxon>
        <taxon>Actinomycetota</taxon>
        <taxon>Actinomycetes</taxon>
        <taxon>Streptosporangiales</taxon>
        <taxon>Streptosporangiaceae</taxon>
        <taxon>Microtetraspora</taxon>
    </lineage>
</organism>
<evidence type="ECO:0000256" key="7">
    <source>
        <dbReference type="RuleBase" id="RU363032"/>
    </source>
</evidence>
<proteinExistence type="inferred from homology"/>
<keyword evidence="4 7" id="KW-0812">Transmembrane</keyword>
<dbReference type="PROSITE" id="PS50928">
    <property type="entry name" value="ABC_TM1"/>
    <property type="match status" value="1"/>
</dbReference>
<dbReference type="Pfam" id="PF00528">
    <property type="entry name" value="BPD_transp_1"/>
    <property type="match status" value="1"/>
</dbReference>
<comment type="caution">
    <text evidence="9">The sequence shown here is derived from an EMBL/GenBank/DDBJ whole genome shotgun (WGS) entry which is preliminary data.</text>
</comment>
<evidence type="ECO:0000256" key="3">
    <source>
        <dbReference type="ARBA" id="ARBA00022475"/>
    </source>
</evidence>
<protein>
    <submittedName>
        <fullName evidence="9">ABC transporter permease</fullName>
    </submittedName>
</protein>
<keyword evidence="5 7" id="KW-1133">Transmembrane helix</keyword>
<feature type="transmembrane region" description="Helical" evidence="7">
    <location>
        <begin position="148"/>
        <end position="169"/>
    </location>
</feature>
<comment type="similarity">
    <text evidence="7">Belongs to the binding-protein-dependent transport system permease family.</text>
</comment>
<feature type="transmembrane region" description="Helical" evidence="7">
    <location>
        <begin position="215"/>
        <end position="238"/>
    </location>
</feature>
<accession>A0ABV3GH05</accession>
<evidence type="ECO:0000256" key="2">
    <source>
        <dbReference type="ARBA" id="ARBA00022448"/>
    </source>
</evidence>
<evidence type="ECO:0000256" key="4">
    <source>
        <dbReference type="ARBA" id="ARBA00022692"/>
    </source>
</evidence>
<dbReference type="RefSeq" id="WP_358134520.1">
    <property type="nucleotide sequence ID" value="NZ_JBFALK010000010.1"/>
</dbReference>
<evidence type="ECO:0000313" key="9">
    <source>
        <dbReference type="EMBL" id="MEV0970822.1"/>
    </source>
</evidence>
<feature type="domain" description="ABC transmembrane type-1" evidence="8">
    <location>
        <begin position="78"/>
        <end position="280"/>
    </location>
</feature>
<dbReference type="EMBL" id="JBFALK010000010">
    <property type="protein sequence ID" value="MEV0970822.1"/>
    <property type="molecule type" value="Genomic_DNA"/>
</dbReference>
<name>A0ABV3GH05_MICGL</name>